<evidence type="ECO:0000313" key="3">
    <source>
        <dbReference type="Proteomes" id="UP000296706"/>
    </source>
</evidence>
<feature type="domain" description="Pyrrolo-quinoline quinone repeat" evidence="1">
    <location>
        <begin position="223"/>
        <end position="320"/>
    </location>
</feature>
<sequence length="349" mass="35528">MQCISTDLRISLIRSKYGAGGFGADGYGTATSNFFWSTTDDERFQYAAIASDSDAVYAAGLGTAVAAVNKLSGSPTWRFDRQGSLVDSTPTIDTERLYVGSGSGTVYALGLDDGAPEWTADIDSAVASSPTVASGTVFVGTNDGQICAIDATSGAEIWSAVVGASVYSAPATDGATVYVTAADGTVAALSVSDGDEIWSVAVTADTLRANPIVTTAGVVVAGSDLQLLDTETGDALWTLTAAGSGETTPLVADGTIYATDESGILRAVAVDSGQADWTLTLGSTVHATPLLNDGILYVGTDDGDLVAIDPETGTETDRWQLGGRIMTPTVVGSTIYAPTWGGSIRVVAV</sequence>
<dbReference type="STRING" id="1457250.GCA_000755225_01908"/>
<reference evidence="2 3" key="1">
    <citation type="journal article" date="2019" name="Nat. Commun.">
        <title>A new type of DNA phosphorothioation-based antiviral system in archaea.</title>
        <authorList>
            <person name="Xiong L."/>
            <person name="Liu S."/>
            <person name="Chen S."/>
            <person name="Xiao Y."/>
            <person name="Zhu B."/>
            <person name="Gao Y."/>
            <person name="Zhang Y."/>
            <person name="Chen B."/>
            <person name="Luo J."/>
            <person name="Deng Z."/>
            <person name="Chen X."/>
            <person name="Wang L."/>
            <person name="Chen S."/>
        </authorList>
    </citation>
    <scope>NUCLEOTIDE SEQUENCE [LARGE SCALE GENOMIC DNA]</scope>
    <source>
        <strain evidence="2 3">CBA1105</strain>
    </source>
</reference>
<dbReference type="KEGG" id="hsn:DV733_15175"/>
<dbReference type="AlphaFoldDB" id="A0A4D6HHJ6"/>
<dbReference type="PANTHER" id="PTHR34512:SF30">
    <property type="entry name" value="OUTER MEMBRANE PROTEIN ASSEMBLY FACTOR BAMB"/>
    <property type="match status" value="1"/>
</dbReference>
<dbReference type="Proteomes" id="UP000296706">
    <property type="component" value="Chromosome"/>
</dbReference>
<accession>A0A4D6HHJ6</accession>
<proteinExistence type="predicted"/>
<evidence type="ECO:0000313" key="2">
    <source>
        <dbReference type="EMBL" id="QCC52492.1"/>
    </source>
</evidence>
<dbReference type="EMBL" id="CP031310">
    <property type="protein sequence ID" value="QCC52492.1"/>
    <property type="molecule type" value="Genomic_DNA"/>
</dbReference>
<dbReference type="SUPFAM" id="SSF50998">
    <property type="entry name" value="Quinoprotein alcohol dehydrogenase-like"/>
    <property type="match status" value="2"/>
</dbReference>
<organism evidence="2 3">
    <name type="scientific">Halapricum salinum</name>
    <dbReference type="NCBI Taxonomy" id="1457250"/>
    <lineage>
        <taxon>Archaea</taxon>
        <taxon>Methanobacteriati</taxon>
        <taxon>Methanobacteriota</taxon>
        <taxon>Stenosarchaea group</taxon>
        <taxon>Halobacteria</taxon>
        <taxon>Halobacteriales</taxon>
        <taxon>Haloarculaceae</taxon>
        <taxon>Halapricum</taxon>
    </lineage>
</organism>
<dbReference type="InterPro" id="IPR002372">
    <property type="entry name" value="PQQ_rpt_dom"/>
</dbReference>
<dbReference type="InterPro" id="IPR018391">
    <property type="entry name" value="PQQ_b-propeller_rpt"/>
</dbReference>
<dbReference type="InterPro" id="IPR015943">
    <property type="entry name" value="WD40/YVTN_repeat-like_dom_sf"/>
</dbReference>
<dbReference type="PANTHER" id="PTHR34512">
    <property type="entry name" value="CELL SURFACE PROTEIN"/>
    <property type="match status" value="1"/>
</dbReference>
<dbReference type="Gene3D" id="2.130.10.10">
    <property type="entry name" value="YVTN repeat-like/Quinoprotein amine dehydrogenase"/>
    <property type="match status" value="1"/>
</dbReference>
<protein>
    <recommendedName>
        <fullName evidence="1">Pyrrolo-quinoline quinone repeat domain-containing protein</fullName>
    </recommendedName>
</protein>
<dbReference type="Pfam" id="PF13360">
    <property type="entry name" value="PQQ_2"/>
    <property type="match status" value="2"/>
</dbReference>
<dbReference type="InterPro" id="IPR011047">
    <property type="entry name" value="Quinoprotein_ADH-like_sf"/>
</dbReference>
<feature type="domain" description="Pyrrolo-quinoline quinone repeat" evidence="1">
    <location>
        <begin position="64"/>
        <end position="206"/>
    </location>
</feature>
<keyword evidence="3" id="KW-1185">Reference proteome</keyword>
<evidence type="ECO:0000259" key="1">
    <source>
        <dbReference type="Pfam" id="PF13360"/>
    </source>
</evidence>
<name>A0A4D6HHJ6_9EURY</name>
<dbReference type="SMART" id="SM00564">
    <property type="entry name" value="PQQ"/>
    <property type="match status" value="7"/>
</dbReference>
<gene>
    <name evidence="2" type="ORF">DV733_15175</name>
</gene>
<dbReference type="Gene3D" id="2.40.128.630">
    <property type="match status" value="2"/>
</dbReference>